<dbReference type="PANTHER" id="PTHR40053:SF1">
    <property type="entry name" value="SPORULATION-CONTROL PROTEIN SPO0M"/>
    <property type="match status" value="1"/>
</dbReference>
<gene>
    <name evidence="1" type="ORF">GCM10023220_64380</name>
</gene>
<evidence type="ECO:0008006" key="3">
    <source>
        <dbReference type="Google" id="ProtNLM"/>
    </source>
</evidence>
<dbReference type="InterPro" id="IPR009776">
    <property type="entry name" value="Spore_0_M"/>
</dbReference>
<reference evidence="2" key="1">
    <citation type="journal article" date="2019" name="Int. J. Syst. Evol. Microbiol.">
        <title>The Global Catalogue of Microorganisms (GCM) 10K type strain sequencing project: providing services to taxonomists for standard genome sequencing and annotation.</title>
        <authorList>
            <consortium name="The Broad Institute Genomics Platform"/>
            <consortium name="The Broad Institute Genome Sequencing Center for Infectious Disease"/>
            <person name="Wu L."/>
            <person name="Ma J."/>
        </authorList>
    </citation>
    <scope>NUCLEOTIDE SEQUENCE [LARGE SCALE GENOMIC DNA]</scope>
    <source>
        <strain evidence="2">JCM 18081</strain>
    </source>
</reference>
<protein>
    <recommendedName>
        <fullName evidence="3">Sporulation protein</fullName>
    </recommendedName>
</protein>
<dbReference type="RefSeq" id="WP_345624207.1">
    <property type="nucleotide sequence ID" value="NZ_BAABIG010000084.1"/>
</dbReference>
<dbReference type="Pfam" id="PF07070">
    <property type="entry name" value="Spo0M"/>
    <property type="match status" value="1"/>
</dbReference>
<keyword evidence="2" id="KW-1185">Reference proteome</keyword>
<accession>A0ABP9CXV9</accession>
<proteinExistence type="predicted"/>
<organism evidence="1 2">
    <name type="scientific">Streptomyces ziwulingensis</name>
    <dbReference type="NCBI Taxonomy" id="1045501"/>
    <lineage>
        <taxon>Bacteria</taxon>
        <taxon>Bacillati</taxon>
        <taxon>Actinomycetota</taxon>
        <taxon>Actinomycetes</taxon>
        <taxon>Kitasatosporales</taxon>
        <taxon>Streptomycetaceae</taxon>
        <taxon>Streptomyces</taxon>
    </lineage>
</organism>
<sequence length="251" mass="27763">MAFRKFLGALGKRAPGVETVVENPGVHPGGTVECTVTVQGGGADVDIERLRLDLVVRAEDREADGSTAWRRPYSVTAVDLSGFRLAAGETVTHKVALRVPWEMPLTHGRGRPVRGGRAAVRTELAVDKAVDKGDFDEIAVHALPAQDAILQAFEDLGFRLHESEVKLGALSRAPHMRARQTERFWQEIDFFFPESWGQGRQELETVFIAREDSLDVHPGGHPPVTFDYADPDPHAWTATLDQHVRAYWRAG</sequence>
<evidence type="ECO:0000313" key="1">
    <source>
        <dbReference type="EMBL" id="GAA4822215.1"/>
    </source>
</evidence>
<evidence type="ECO:0000313" key="2">
    <source>
        <dbReference type="Proteomes" id="UP001501265"/>
    </source>
</evidence>
<dbReference type="Proteomes" id="UP001501265">
    <property type="component" value="Unassembled WGS sequence"/>
</dbReference>
<name>A0ABP9CXV9_9ACTN</name>
<dbReference type="PANTHER" id="PTHR40053">
    <property type="entry name" value="SPORULATION-CONTROL PROTEIN SPO0M"/>
    <property type="match status" value="1"/>
</dbReference>
<comment type="caution">
    <text evidence="1">The sequence shown here is derived from an EMBL/GenBank/DDBJ whole genome shotgun (WGS) entry which is preliminary data.</text>
</comment>
<dbReference type="EMBL" id="BAABIG010000084">
    <property type="protein sequence ID" value="GAA4822215.1"/>
    <property type="molecule type" value="Genomic_DNA"/>
</dbReference>